<dbReference type="PANTHER" id="PTHR31945">
    <property type="entry name" value="TRANSCRIPTION FACTOR SCREAM2-RELATED"/>
    <property type="match status" value="1"/>
</dbReference>
<dbReference type="Proteomes" id="UP000029120">
    <property type="component" value="Unassembled WGS sequence"/>
</dbReference>
<reference evidence="7" key="1">
    <citation type="journal article" date="2015" name="Nat. Plants">
        <title>Genome expansion of Arabis alpina linked with retrotransposition and reduced symmetric DNA methylation.</title>
        <authorList>
            <person name="Willing E.M."/>
            <person name="Rawat V."/>
            <person name="Mandakova T."/>
            <person name="Maumus F."/>
            <person name="James G.V."/>
            <person name="Nordstroem K.J."/>
            <person name="Becker C."/>
            <person name="Warthmann N."/>
            <person name="Chica C."/>
            <person name="Szarzynska B."/>
            <person name="Zytnicki M."/>
            <person name="Albani M.C."/>
            <person name="Kiefer C."/>
            <person name="Bergonzi S."/>
            <person name="Castaings L."/>
            <person name="Mateos J.L."/>
            <person name="Berns M.C."/>
            <person name="Bujdoso N."/>
            <person name="Piofczyk T."/>
            <person name="de Lorenzo L."/>
            <person name="Barrero-Sicilia C."/>
            <person name="Mateos I."/>
            <person name="Piednoel M."/>
            <person name="Hagmann J."/>
            <person name="Chen-Min-Tao R."/>
            <person name="Iglesias-Fernandez R."/>
            <person name="Schuster S.C."/>
            <person name="Alonso-Blanco C."/>
            <person name="Roudier F."/>
            <person name="Carbonero P."/>
            <person name="Paz-Ares J."/>
            <person name="Davis S.J."/>
            <person name="Pecinka A."/>
            <person name="Quesneville H."/>
            <person name="Colot V."/>
            <person name="Lysak M.A."/>
            <person name="Weigel D."/>
            <person name="Coupland G."/>
            <person name="Schneeberger K."/>
        </authorList>
    </citation>
    <scope>NUCLEOTIDE SEQUENCE [LARGE SCALE GENOMIC DNA]</scope>
    <source>
        <strain evidence="7">cv. Pajares</strain>
    </source>
</reference>
<dbReference type="Gene3D" id="4.10.280.10">
    <property type="entry name" value="Helix-loop-helix DNA-binding domain"/>
    <property type="match status" value="1"/>
</dbReference>
<evidence type="ECO:0000256" key="4">
    <source>
        <dbReference type="ARBA" id="ARBA00023242"/>
    </source>
</evidence>
<sequence length="199" mass="23031">MEIGKQSNNLDTNNDCFMSMDQFVPSAWNFDYLCFDNPLQEDNNIDHNTSSLMDLISQPPPLLHQPPPSPPFSSTFDYSSLETLQDIIDSCYSPPPLTLQASQENNSSPLMEEESKSFMSIGETNKKKSNYKKLEGQPSKNLMAERRRRKRLNDRLSMLRSIVPKITKSKFHKPSLHFCFSLKNVNSIFFLNYLWFFTV</sequence>
<organism evidence="6 7">
    <name type="scientific">Arabis alpina</name>
    <name type="common">Alpine rock-cress</name>
    <dbReference type="NCBI Taxonomy" id="50452"/>
    <lineage>
        <taxon>Eukaryota</taxon>
        <taxon>Viridiplantae</taxon>
        <taxon>Streptophyta</taxon>
        <taxon>Embryophyta</taxon>
        <taxon>Tracheophyta</taxon>
        <taxon>Spermatophyta</taxon>
        <taxon>Magnoliopsida</taxon>
        <taxon>eudicotyledons</taxon>
        <taxon>Gunneridae</taxon>
        <taxon>Pentapetalae</taxon>
        <taxon>rosids</taxon>
        <taxon>malvids</taxon>
        <taxon>Brassicales</taxon>
        <taxon>Brassicaceae</taxon>
        <taxon>Arabideae</taxon>
        <taxon>Arabis</taxon>
    </lineage>
</organism>
<gene>
    <name evidence="6" type="ORF">AALP_AAs52442U000100</name>
</gene>
<keyword evidence="4" id="KW-0539">Nucleus</keyword>
<keyword evidence="3" id="KW-0804">Transcription</keyword>
<evidence type="ECO:0000313" key="7">
    <source>
        <dbReference type="Proteomes" id="UP000029120"/>
    </source>
</evidence>
<evidence type="ECO:0000256" key="3">
    <source>
        <dbReference type="ARBA" id="ARBA00023163"/>
    </source>
</evidence>
<dbReference type="GO" id="GO:0003700">
    <property type="term" value="F:DNA-binding transcription factor activity"/>
    <property type="evidence" value="ECO:0007669"/>
    <property type="project" value="TreeGrafter"/>
</dbReference>
<dbReference type="InterPro" id="IPR011598">
    <property type="entry name" value="bHLH_dom"/>
</dbReference>
<name>A0A087G204_ARAAL</name>
<dbReference type="SUPFAM" id="SSF47459">
    <property type="entry name" value="HLH, helix-loop-helix DNA-binding domain"/>
    <property type="match status" value="1"/>
</dbReference>
<dbReference type="PANTHER" id="PTHR31945:SF15">
    <property type="entry name" value="TRANSCRIPTION FACTOR BHLH61-RELATED"/>
    <property type="match status" value="1"/>
</dbReference>
<evidence type="ECO:0000256" key="2">
    <source>
        <dbReference type="ARBA" id="ARBA00023015"/>
    </source>
</evidence>
<evidence type="ECO:0000256" key="1">
    <source>
        <dbReference type="ARBA" id="ARBA00004123"/>
    </source>
</evidence>
<dbReference type="GO" id="GO:0043565">
    <property type="term" value="F:sequence-specific DNA binding"/>
    <property type="evidence" value="ECO:0007669"/>
    <property type="project" value="TreeGrafter"/>
</dbReference>
<dbReference type="InterPro" id="IPR036638">
    <property type="entry name" value="HLH_DNA-bd_sf"/>
</dbReference>
<dbReference type="Pfam" id="PF00010">
    <property type="entry name" value="HLH"/>
    <property type="match status" value="1"/>
</dbReference>
<dbReference type="Gramene" id="KFK23906">
    <property type="protein sequence ID" value="KFK23906"/>
    <property type="gene ID" value="AALP_AAs52442U000100"/>
</dbReference>
<dbReference type="EMBL" id="KL973948">
    <property type="protein sequence ID" value="KFK23906.1"/>
    <property type="molecule type" value="Genomic_DNA"/>
</dbReference>
<evidence type="ECO:0000259" key="5">
    <source>
        <dbReference type="Pfam" id="PF00010"/>
    </source>
</evidence>
<dbReference type="GO" id="GO:0046983">
    <property type="term" value="F:protein dimerization activity"/>
    <property type="evidence" value="ECO:0007669"/>
    <property type="project" value="InterPro"/>
</dbReference>
<feature type="domain" description="BHLH" evidence="5">
    <location>
        <begin position="143"/>
        <end position="170"/>
    </location>
</feature>
<keyword evidence="2" id="KW-0805">Transcription regulation</keyword>
<comment type="subcellular location">
    <subcellularLocation>
        <location evidence="1">Nucleus</location>
    </subcellularLocation>
</comment>
<dbReference type="InterPro" id="IPR051358">
    <property type="entry name" value="TF_AMS/ICE1/BHLH6-like"/>
</dbReference>
<accession>A0A087G204</accession>
<proteinExistence type="predicted"/>
<evidence type="ECO:0000313" key="6">
    <source>
        <dbReference type="EMBL" id="KFK23906.1"/>
    </source>
</evidence>
<protein>
    <recommendedName>
        <fullName evidence="5">BHLH domain-containing protein</fullName>
    </recommendedName>
</protein>
<dbReference type="eggNOG" id="ENOG502QQHH">
    <property type="taxonomic scope" value="Eukaryota"/>
</dbReference>
<keyword evidence="7" id="KW-1185">Reference proteome</keyword>
<dbReference type="AlphaFoldDB" id="A0A087G204"/>
<dbReference type="GO" id="GO:0005634">
    <property type="term" value="C:nucleus"/>
    <property type="evidence" value="ECO:0007669"/>
    <property type="project" value="UniProtKB-SubCell"/>
</dbReference>
<dbReference type="OrthoDB" id="755584at2759"/>